<dbReference type="GeneID" id="111083566"/>
<keyword evidence="1" id="KW-1185">Reference proteome</keyword>
<dbReference type="Proteomes" id="UP000694941">
    <property type="component" value="Unplaced"/>
</dbReference>
<reference evidence="2" key="1">
    <citation type="submission" date="2025-08" db="UniProtKB">
        <authorList>
            <consortium name="RefSeq"/>
        </authorList>
    </citation>
    <scope>IDENTIFICATION</scope>
    <source>
        <tissue evidence="2">Muscle</tissue>
    </source>
</reference>
<sequence length="111" mass="12460">MEKKSQKGKAQVSSPKEIKPMIYADDHDALCLHPGLSVSSIVDIFTDRIREADCQRGVVWVLAEVDDICTDPSALLSLLKAFGNQDRIFFITLHDTTEAESERQSQRIQNV</sequence>
<proteinExistence type="predicted"/>
<organism evidence="1 2">
    <name type="scientific">Limulus polyphemus</name>
    <name type="common">Atlantic horseshoe crab</name>
    <dbReference type="NCBI Taxonomy" id="6850"/>
    <lineage>
        <taxon>Eukaryota</taxon>
        <taxon>Metazoa</taxon>
        <taxon>Ecdysozoa</taxon>
        <taxon>Arthropoda</taxon>
        <taxon>Chelicerata</taxon>
        <taxon>Merostomata</taxon>
        <taxon>Xiphosura</taxon>
        <taxon>Limulidae</taxon>
        <taxon>Limulus</taxon>
    </lineage>
</organism>
<evidence type="ECO:0000313" key="2">
    <source>
        <dbReference type="RefSeq" id="XP_022235879.1"/>
    </source>
</evidence>
<feature type="non-terminal residue" evidence="2">
    <location>
        <position position="111"/>
    </location>
</feature>
<accession>A0ABM1RWX4</accession>
<gene>
    <name evidence="2" type="primary">LOC111083566</name>
</gene>
<dbReference type="RefSeq" id="XP_022235879.1">
    <property type="nucleotide sequence ID" value="XM_022380171.1"/>
</dbReference>
<protein>
    <submittedName>
        <fullName evidence="2">Uncharacterized protein LOC111083566</fullName>
    </submittedName>
</protein>
<name>A0ABM1RWX4_LIMPO</name>
<evidence type="ECO:0000313" key="1">
    <source>
        <dbReference type="Proteomes" id="UP000694941"/>
    </source>
</evidence>